<protein>
    <submittedName>
        <fullName evidence="1">Uncharacterized protein</fullName>
    </submittedName>
</protein>
<sequence>MRSSIIHAVNIDVLYASLYSRISKHHLGATADHWVSGTTRHPLGDMRQRHKFLTSARLTSLVRARPIDDQWP</sequence>
<name>I0YSF5_COCSC</name>
<reference evidence="1 2" key="1">
    <citation type="journal article" date="2012" name="Genome Biol.">
        <title>The genome of the polar eukaryotic microalga coccomyxa subellipsoidea reveals traits of cold adaptation.</title>
        <authorList>
            <person name="Blanc G."/>
            <person name="Agarkova I."/>
            <person name="Grimwood J."/>
            <person name="Kuo A."/>
            <person name="Brueggeman A."/>
            <person name="Dunigan D."/>
            <person name="Gurnon J."/>
            <person name="Ladunga I."/>
            <person name="Lindquist E."/>
            <person name="Lucas S."/>
            <person name="Pangilinan J."/>
            <person name="Proschold T."/>
            <person name="Salamov A."/>
            <person name="Schmutz J."/>
            <person name="Weeks D."/>
            <person name="Yamada T."/>
            <person name="Claverie J.M."/>
            <person name="Grigoriev I."/>
            <person name="Van Etten J."/>
            <person name="Lomsadze A."/>
            <person name="Borodovsky M."/>
        </authorList>
    </citation>
    <scope>NUCLEOTIDE SEQUENCE [LARGE SCALE GENOMIC DNA]</scope>
    <source>
        <strain evidence="1 2">C-169</strain>
    </source>
</reference>
<dbReference type="EMBL" id="AGSI01000012">
    <property type="protein sequence ID" value="EIE21324.1"/>
    <property type="molecule type" value="Genomic_DNA"/>
</dbReference>
<proteinExistence type="predicted"/>
<dbReference type="AlphaFoldDB" id="I0YSF5"/>
<organism evidence="1 2">
    <name type="scientific">Coccomyxa subellipsoidea (strain C-169)</name>
    <name type="common">Green microalga</name>
    <dbReference type="NCBI Taxonomy" id="574566"/>
    <lineage>
        <taxon>Eukaryota</taxon>
        <taxon>Viridiplantae</taxon>
        <taxon>Chlorophyta</taxon>
        <taxon>core chlorophytes</taxon>
        <taxon>Trebouxiophyceae</taxon>
        <taxon>Trebouxiophyceae incertae sedis</taxon>
        <taxon>Coccomyxaceae</taxon>
        <taxon>Coccomyxa</taxon>
        <taxon>Coccomyxa subellipsoidea</taxon>
    </lineage>
</organism>
<comment type="caution">
    <text evidence="1">The sequence shown here is derived from an EMBL/GenBank/DDBJ whole genome shotgun (WGS) entry which is preliminary data.</text>
</comment>
<dbReference type="RefSeq" id="XP_005645868.1">
    <property type="nucleotide sequence ID" value="XM_005645811.1"/>
</dbReference>
<dbReference type="KEGG" id="csl:COCSUDRAFT_33641"/>
<evidence type="ECO:0000313" key="2">
    <source>
        <dbReference type="Proteomes" id="UP000007264"/>
    </source>
</evidence>
<keyword evidence="2" id="KW-1185">Reference proteome</keyword>
<gene>
    <name evidence="1" type="ORF">COCSUDRAFT_33641</name>
</gene>
<dbReference type="GeneID" id="17039309"/>
<accession>I0YSF5</accession>
<evidence type="ECO:0000313" key="1">
    <source>
        <dbReference type="EMBL" id="EIE21324.1"/>
    </source>
</evidence>
<dbReference type="Proteomes" id="UP000007264">
    <property type="component" value="Unassembled WGS sequence"/>
</dbReference>